<evidence type="ECO:0000259" key="3">
    <source>
        <dbReference type="PROSITE" id="PS51465"/>
    </source>
</evidence>
<dbReference type="SMART" id="SM00280">
    <property type="entry name" value="KAZAL"/>
    <property type="match status" value="1"/>
</dbReference>
<dbReference type="OrthoDB" id="9800302at2"/>
<name>Q0ASJ9_MARMM</name>
<dbReference type="KEGG" id="mmr:Mmar10_0445"/>
<feature type="signal peptide" evidence="2">
    <location>
        <begin position="1"/>
        <end position="26"/>
    </location>
</feature>
<dbReference type="PROSITE" id="PS51465">
    <property type="entry name" value="KAZAL_2"/>
    <property type="match status" value="1"/>
</dbReference>
<reference evidence="4 5" key="1">
    <citation type="submission" date="2006-08" db="EMBL/GenBank/DDBJ databases">
        <title>Complete sequence of Maricaulis maris MCS10.</title>
        <authorList>
            <consortium name="US DOE Joint Genome Institute"/>
            <person name="Copeland A."/>
            <person name="Lucas S."/>
            <person name="Lapidus A."/>
            <person name="Barry K."/>
            <person name="Detter J.C."/>
            <person name="Glavina del Rio T."/>
            <person name="Hammon N."/>
            <person name="Israni S."/>
            <person name="Dalin E."/>
            <person name="Tice H."/>
            <person name="Pitluck S."/>
            <person name="Saunders E."/>
            <person name="Brettin T."/>
            <person name="Bruce D."/>
            <person name="Han C."/>
            <person name="Tapia R."/>
            <person name="Gilna P."/>
            <person name="Schmutz J."/>
            <person name="Larimer F."/>
            <person name="Land M."/>
            <person name="Hauser L."/>
            <person name="Kyrpides N."/>
            <person name="Mikhailova N."/>
            <person name="Viollier P."/>
            <person name="Stephens C."/>
            <person name="Richardson P."/>
        </authorList>
    </citation>
    <scope>NUCLEOTIDE SEQUENCE [LARGE SCALE GENOMIC DNA]</scope>
    <source>
        <strain evidence="4 5">MCS10</strain>
    </source>
</reference>
<keyword evidence="5" id="KW-1185">Reference proteome</keyword>
<dbReference type="EMBL" id="CP000449">
    <property type="protein sequence ID" value="ABI64738.1"/>
    <property type="molecule type" value="Genomic_DNA"/>
</dbReference>
<feature type="domain" description="Kazal-like" evidence="3">
    <location>
        <begin position="70"/>
        <end position="107"/>
    </location>
</feature>
<gene>
    <name evidence="4" type="ordered locus">Mmar10_0445</name>
</gene>
<dbReference type="InterPro" id="IPR002350">
    <property type="entry name" value="Kazal_dom"/>
</dbReference>
<dbReference type="AlphaFoldDB" id="Q0ASJ9"/>
<dbReference type="PROSITE" id="PS51257">
    <property type="entry name" value="PROKAR_LIPOPROTEIN"/>
    <property type="match status" value="1"/>
</dbReference>
<dbReference type="STRING" id="394221.Mmar10_0445"/>
<evidence type="ECO:0000313" key="4">
    <source>
        <dbReference type="EMBL" id="ABI64738.1"/>
    </source>
</evidence>
<feature type="compositionally biased region" description="Polar residues" evidence="1">
    <location>
        <begin position="25"/>
        <end position="42"/>
    </location>
</feature>
<dbReference type="CDD" id="cd00104">
    <property type="entry name" value="KAZAL_FS"/>
    <property type="match status" value="1"/>
</dbReference>
<dbReference type="HOGENOM" id="CLU_2130494_0_0_5"/>
<evidence type="ECO:0000256" key="2">
    <source>
        <dbReference type="SAM" id="SignalP"/>
    </source>
</evidence>
<dbReference type="Pfam" id="PF00050">
    <property type="entry name" value="Kazal_1"/>
    <property type="match status" value="1"/>
</dbReference>
<dbReference type="Proteomes" id="UP000001964">
    <property type="component" value="Chromosome"/>
</dbReference>
<evidence type="ECO:0000313" key="5">
    <source>
        <dbReference type="Proteomes" id="UP000001964"/>
    </source>
</evidence>
<evidence type="ECO:0000256" key="1">
    <source>
        <dbReference type="SAM" id="MobiDB-lite"/>
    </source>
</evidence>
<dbReference type="RefSeq" id="WP_011642385.1">
    <property type="nucleotide sequence ID" value="NC_008347.1"/>
</dbReference>
<feature type="region of interest" description="Disordered" evidence="1">
    <location>
        <begin position="23"/>
        <end position="54"/>
    </location>
</feature>
<keyword evidence="2" id="KW-0732">Signal</keyword>
<sequence precursor="true">MRMQVTAAIFGGALLMACSAPDTVSAAQDNAETPTPATSETFTDTRTEMTAEPAPANVDMTIAEVAAEISCTQEYAPVCGADGETYGNACEAAAANVETTATGECHVDTEQHD</sequence>
<protein>
    <submittedName>
        <fullName evidence="4">Proteinase inhibitor I1, Kazal</fullName>
    </submittedName>
</protein>
<accession>Q0ASJ9</accession>
<dbReference type="InterPro" id="IPR036058">
    <property type="entry name" value="Kazal_dom_sf"/>
</dbReference>
<dbReference type="SUPFAM" id="SSF100895">
    <property type="entry name" value="Kazal-type serine protease inhibitors"/>
    <property type="match status" value="1"/>
</dbReference>
<organism evidence="4 5">
    <name type="scientific">Maricaulis maris (strain MCS10)</name>
    <name type="common">Caulobacter maris</name>
    <dbReference type="NCBI Taxonomy" id="394221"/>
    <lineage>
        <taxon>Bacteria</taxon>
        <taxon>Pseudomonadati</taxon>
        <taxon>Pseudomonadota</taxon>
        <taxon>Alphaproteobacteria</taxon>
        <taxon>Maricaulales</taxon>
        <taxon>Maricaulaceae</taxon>
        <taxon>Maricaulis</taxon>
    </lineage>
</organism>
<dbReference type="Gene3D" id="3.30.60.30">
    <property type="match status" value="1"/>
</dbReference>
<feature type="chain" id="PRO_5004168471" evidence="2">
    <location>
        <begin position="27"/>
        <end position="113"/>
    </location>
</feature>
<proteinExistence type="predicted"/>